<accession>A0A7C9NF13</accession>
<evidence type="ECO:0000313" key="1">
    <source>
        <dbReference type="EMBL" id="MYZ51183.1"/>
    </source>
</evidence>
<dbReference type="EMBL" id="VYSB01000002">
    <property type="protein sequence ID" value="MYZ51183.1"/>
    <property type="molecule type" value="Genomic_DNA"/>
</dbReference>
<proteinExistence type="predicted"/>
<dbReference type="AlphaFoldDB" id="A0A7C9NF13"/>
<protein>
    <submittedName>
        <fullName evidence="1">Uncharacterized protein</fullName>
    </submittedName>
</protein>
<gene>
    <name evidence="1" type="ORF">F5985_03280</name>
</gene>
<sequence length="71" mass="7594">MTPARWGRACSNVCGAAGRWSSLAGWPTLLVRVFLVELLRLVRIVVAAGGLRQQVGRKLGRQPASAPAWPG</sequence>
<reference evidence="1 2" key="1">
    <citation type="submission" date="2019-09" db="EMBL/GenBank/DDBJ databases">
        <title>Identification of Malikia spinosa a prominent benzene-, toluene-, and ethylbenzene-degrading bacterium: enrichment, isolation and whole genome sequencing.</title>
        <authorList>
            <person name="Tancsics A."/>
            <person name="Revesz F."/>
            <person name="Kriszt B."/>
        </authorList>
    </citation>
    <scope>NUCLEOTIDE SEQUENCE [LARGE SCALE GENOMIC DNA]</scope>
    <source>
        <strain evidence="1 2">AB6</strain>
    </source>
</reference>
<dbReference type="Proteomes" id="UP000481947">
    <property type="component" value="Unassembled WGS sequence"/>
</dbReference>
<name>A0A7C9NF13_9BURK</name>
<comment type="caution">
    <text evidence="1">The sequence shown here is derived from an EMBL/GenBank/DDBJ whole genome shotgun (WGS) entry which is preliminary data.</text>
</comment>
<dbReference type="RefSeq" id="WP_161124306.1">
    <property type="nucleotide sequence ID" value="NZ_VYSB01000002.1"/>
</dbReference>
<organism evidence="1 2">
    <name type="scientific">Malikia spinosa</name>
    <dbReference type="NCBI Taxonomy" id="86180"/>
    <lineage>
        <taxon>Bacteria</taxon>
        <taxon>Pseudomonadati</taxon>
        <taxon>Pseudomonadota</taxon>
        <taxon>Betaproteobacteria</taxon>
        <taxon>Burkholderiales</taxon>
        <taxon>Comamonadaceae</taxon>
        <taxon>Malikia</taxon>
    </lineage>
</organism>
<evidence type="ECO:0000313" key="2">
    <source>
        <dbReference type="Proteomes" id="UP000481947"/>
    </source>
</evidence>